<dbReference type="RefSeq" id="WP_182297628.1">
    <property type="nucleotide sequence ID" value="NZ_CP059851.1"/>
</dbReference>
<dbReference type="InterPro" id="IPR012338">
    <property type="entry name" value="Beta-lactam/transpept-like"/>
</dbReference>
<name>A0A7G5IKB3_9SPHN</name>
<dbReference type="Pfam" id="PF00144">
    <property type="entry name" value="Beta-lactamase"/>
    <property type="match status" value="1"/>
</dbReference>
<reference evidence="3 4" key="1">
    <citation type="submission" date="2020-07" db="EMBL/GenBank/DDBJ databases">
        <title>Complete genome sequence for Sandaracinobacter sp. M6.</title>
        <authorList>
            <person name="Tang Y."/>
            <person name="Liu Q."/>
            <person name="Guo Z."/>
            <person name="Lei P."/>
            <person name="Huang B."/>
        </authorList>
    </citation>
    <scope>NUCLEOTIDE SEQUENCE [LARGE SCALE GENOMIC DNA]</scope>
    <source>
        <strain evidence="3 4">M6</strain>
    </source>
</reference>
<dbReference type="SUPFAM" id="SSF56601">
    <property type="entry name" value="beta-lactamase/transpeptidase-like"/>
    <property type="match status" value="1"/>
</dbReference>
<dbReference type="AlphaFoldDB" id="A0A7G5IKB3"/>
<dbReference type="Proteomes" id="UP000515292">
    <property type="component" value="Chromosome"/>
</dbReference>
<dbReference type="PANTHER" id="PTHR46825">
    <property type="entry name" value="D-ALANYL-D-ALANINE-CARBOXYPEPTIDASE/ENDOPEPTIDASE AMPH"/>
    <property type="match status" value="1"/>
</dbReference>
<gene>
    <name evidence="3" type="ORF">H3309_04810</name>
</gene>
<feature type="domain" description="Beta-lactamase-related" evidence="2">
    <location>
        <begin position="30"/>
        <end position="187"/>
    </location>
</feature>
<dbReference type="EMBL" id="CP059851">
    <property type="protein sequence ID" value="QMW23805.1"/>
    <property type="molecule type" value="Genomic_DNA"/>
</dbReference>
<sequence length="390" mass="41750">MMMLAASLVAVPAQAEKGTGKTFDVALFGKNIQGGMDAVAGGFAWSVAQNGKPAGTGKKGFARTPADGNLPHSPSQRQNIASVSKMITAVAVLQTLRMMGKDEDTLIAGYFPPGWKKGPNVDTLTFAHLLGHRSGFPNANMNSKALLDYSAMKAMVAAGTPGPAPLPAPPKGIDYRNVNYALLRVLLYNMHNRIPGVTLRSDEIARTMEGQLGEITGEAGSDEYVGKLVSWFYAAWVQKNVLEPVGVKGALCQDKSATQTLYYDRDQTIPGNKSMGNNSWSEFCGSGGWYLSSNDLVRFMTFLHNSEVLLPAAWRQRMIDKRFGVMGRVGDFGTYWNHGGVVGSGGGGGIHACIMRFPNNVEAAVVANVVLPPKISTCPILADAYDAAWK</sequence>
<accession>A0A7G5IKB3</accession>
<evidence type="ECO:0000313" key="4">
    <source>
        <dbReference type="Proteomes" id="UP000515292"/>
    </source>
</evidence>
<organism evidence="3 4">
    <name type="scientific">Sandaracinobacteroides saxicola</name>
    <dbReference type="NCBI Taxonomy" id="2759707"/>
    <lineage>
        <taxon>Bacteria</taxon>
        <taxon>Pseudomonadati</taxon>
        <taxon>Pseudomonadota</taxon>
        <taxon>Alphaproteobacteria</taxon>
        <taxon>Sphingomonadales</taxon>
        <taxon>Sphingosinicellaceae</taxon>
        <taxon>Sandaracinobacteroides</taxon>
    </lineage>
</organism>
<dbReference type="Gene3D" id="3.40.710.10">
    <property type="entry name" value="DD-peptidase/beta-lactamase superfamily"/>
    <property type="match status" value="1"/>
</dbReference>
<dbReference type="KEGG" id="sand:H3309_04810"/>
<protein>
    <submittedName>
        <fullName evidence="3">Serine hydrolase</fullName>
    </submittedName>
</protein>
<proteinExistence type="predicted"/>
<dbReference type="GO" id="GO:0016787">
    <property type="term" value="F:hydrolase activity"/>
    <property type="evidence" value="ECO:0007669"/>
    <property type="project" value="UniProtKB-KW"/>
</dbReference>
<evidence type="ECO:0000313" key="3">
    <source>
        <dbReference type="EMBL" id="QMW23805.1"/>
    </source>
</evidence>
<keyword evidence="4" id="KW-1185">Reference proteome</keyword>
<evidence type="ECO:0000256" key="1">
    <source>
        <dbReference type="SAM" id="MobiDB-lite"/>
    </source>
</evidence>
<keyword evidence="3" id="KW-0378">Hydrolase</keyword>
<feature type="region of interest" description="Disordered" evidence="1">
    <location>
        <begin position="54"/>
        <end position="77"/>
    </location>
</feature>
<evidence type="ECO:0000259" key="2">
    <source>
        <dbReference type="Pfam" id="PF00144"/>
    </source>
</evidence>
<dbReference type="InterPro" id="IPR050491">
    <property type="entry name" value="AmpC-like"/>
</dbReference>
<dbReference type="PANTHER" id="PTHR46825:SF9">
    <property type="entry name" value="BETA-LACTAMASE-RELATED DOMAIN-CONTAINING PROTEIN"/>
    <property type="match status" value="1"/>
</dbReference>
<dbReference type="InterPro" id="IPR001466">
    <property type="entry name" value="Beta-lactam-related"/>
</dbReference>